<gene>
    <name evidence="2" type="ORF">S01H1_52751</name>
</gene>
<dbReference type="SUPFAM" id="SSF53041">
    <property type="entry name" value="Resolvase-like"/>
    <property type="match status" value="1"/>
</dbReference>
<evidence type="ECO:0000313" key="2">
    <source>
        <dbReference type="EMBL" id="GAG18575.1"/>
    </source>
</evidence>
<feature type="domain" description="Resolvase/invertase-type recombinase catalytic" evidence="1">
    <location>
        <begin position="4"/>
        <end position="50"/>
    </location>
</feature>
<name>X0VK08_9ZZZZ</name>
<proteinExistence type="predicted"/>
<dbReference type="Pfam" id="PF00239">
    <property type="entry name" value="Resolvase"/>
    <property type="match status" value="1"/>
</dbReference>
<evidence type="ECO:0000259" key="1">
    <source>
        <dbReference type="Pfam" id="PF00239"/>
    </source>
</evidence>
<dbReference type="InterPro" id="IPR036162">
    <property type="entry name" value="Resolvase-like_N_sf"/>
</dbReference>
<accession>X0VK08</accession>
<protein>
    <recommendedName>
        <fullName evidence="1">Resolvase/invertase-type recombinase catalytic domain-containing protein</fullName>
    </recommendedName>
</protein>
<dbReference type="AlphaFoldDB" id="X0VK08"/>
<dbReference type="GO" id="GO:0000150">
    <property type="term" value="F:DNA strand exchange activity"/>
    <property type="evidence" value="ECO:0007669"/>
    <property type="project" value="InterPro"/>
</dbReference>
<reference evidence="2" key="1">
    <citation type="journal article" date="2014" name="Front. Microbiol.">
        <title>High frequency of phylogenetically diverse reductive dehalogenase-homologous genes in deep subseafloor sedimentary metagenomes.</title>
        <authorList>
            <person name="Kawai M."/>
            <person name="Futagami T."/>
            <person name="Toyoda A."/>
            <person name="Takaki Y."/>
            <person name="Nishi S."/>
            <person name="Hori S."/>
            <person name="Arai W."/>
            <person name="Tsubouchi T."/>
            <person name="Morono Y."/>
            <person name="Uchiyama I."/>
            <person name="Ito T."/>
            <person name="Fujiyama A."/>
            <person name="Inagaki F."/>
            <person name="Takami H."/>
        </authorList>
    </citation>
    <scope>NUCLEOTIDE SEQUENCE</scope>
    <source>
        <strain evidence="2">Expedition CK06-06</strain>
    </source>
</reference>
<dbReference type="GO" id="GO:0003677">
    <property type="term" value="F:DNA binding"/>
    <property type="evidence" value="ECO:0007669"/>
    <property type="project" value="InterPro"/>
</dbReference>
<dbReference type="EMBL" id="BARS01034114">
    <property type="protein sequence ID" value="GAG18575.1"/>
    <property type="molecule type" value="Genomic_DNA"/>
</dbReference>
<dbReference type="InterPro" id="IPR006119">
    <property type="entry name" value="Resolv_N"/>
</dbReference>
<organism evidence="2">
    <name type="scientific">marine sediment metagenome</name>
    <dbReference type="NCBI Taxonomy" id="412755"/>
    <lineage>
        <taxon>unclassified sequences</taxon>
        <taxon>metagenomes</taxon>
        <taxon>ecological metagenomes</taxon>
    </lineage>
</organism>
<sequence>MTTLEDARKRRFDAVLVWALDRLSREGPLAILTLVNRLKICGVKVLSYQESWTEAEVGWI</sequence>
<dbReference type="Gene3D" id="3.40.50.1390">
    <property type="entry name" value="Resolvase, N-terminal catalytic domain"/>
    <property type="match status" value="1"/>
</dbReference>
<comment type="caution">
    <text evidence="2">The sequence shown here is derived from an EMBL/GenBank/DDBJ whole genome shotgun (WGS) entry which is preliminary data.</text>
</comment>